<gene>
    <name evidence="4" type="ORF">GCM10022407_25550</name>
</gene>
<keyword evidence="5" id="KW-1185">Reference proteome</keyword>
<organism evidence="4 5">
    <name type="scientific">Hymenobacter antarcticus</name>
    <dbReference type="NCBI Taxonomy" id="486270"/>
    <lineage>
        <taxon>Bacteria</taxon>
        <taxon>Pseudomonadati</taxon>
        <taxon>Bacteroidota</taxon>
        <taxon>Cytophagia</taxon>
        <taxon>Cytophagales</taxon>
        <taxon>Hymenobacteraceae</taxon>
        <taxon>Hymenobacter</taxon>
    </lineage>
</organism>
<keyword evidence="1" id="KW-0547">Nucleotide-binding</keyword>
<reference evidence="5" key="1">
    <citation type="journal article" date="2019" name="Int. J. Syst. Evol. Microbiol.">
        <title>The Global Catalogue of Microorganisms (GCM) 10K type strain sequencing project: providing services to taxonomists for standard genome sequencing and annotation.</title>
        <authorList>
            <consortium name="The Broad Institute Genomics Platform"/>
            <consortium name="The Broad Institute Genome Sequencing Center for Infectious Disease"/>
            <person name="Wu L."/>
            <person name="Ma J."/>
        </authorList>
    </citation>
    <scope>NUCLEOTIDE SEQUENCE [LARGE SCALE GENOMIC DNA]</scope>
    <source>
        <strain evidence="5">JCM 17217</strain>
    </source>
</reference>
<dbReference type="InterPro" id="IPR044672">
    <property type="entry name" value="MOCS2A"/>
</dbReference>
<protein>
    <recommendedName>
        <fullName evidence="3">Molybdopterin synthase sulfur carrier subunit</fullName>
    </recommendedName>
</protein>
<comment type="similarity">
    <text evidence="2">Belongs to the MoaD family.</text>
</comment>
<evidence type="ECO:0000256" key="2">
    <source>
        <dbReference type="ARBA" id="ARBA00024200"/>
    </source>
</evidence>
<dbReference type="Proteomes" id="UP001501556">
    <property type="component" value="Unassembled WGS sequence"/>
</dbReference>
<evidence type="ECO:0000256" key="3">
    <source>
        <dbReference type="ARBA" id="ARBA00024247"/>
    </source>
</evidence>
<dbReference type="CDD" id="cd00754">
    <property type="entry name" value="Ubl_MoaD"/>
    <property type="match status" value="1"/>
</dbReference>
<comment type="caution">
    <text evidence="4">The sequence shown here is derived from an EMBL/GenBank/DDBJ whole genome shotgun (WGS) entry which is preliminary data.</text>
</comment>
<dbReference type="InterPro" id="IPR016155">
    <property type="entry name" value="Mopterin_synth/thiamin_S_b"/>
</dbReference>
<dbReference type="PANTHER" id="PTHR33359:SF1">
    <property type="entry name" value="MOLYBDOPTERIN SYNTHASE SULFUR CARRIER SUBUNIT"/>
    <property type="match status" value="1"/>
</dbReference>
<dbReference type="InterPro" id="IPR012675">
    <property type="entry name" value="Beta-grasp_dom_sf"/>
</dbReference>
<accession>A0ABP7QBE3</accession>
<name>A0ABP7QBE3_9BACT</name>
<dbReference type="Pfam" id="PF02597">
    <property type="entry name" value="ThiS"/>
    <property type="match status" value="1"/>
</dbReference>
<dbReference type="SUPFAM" id="SSF54285">
    <property type="entry name" value="MoaD/ThiS"/>
    <property type="match status" value="1"/>
</dbReference>
<dbReference type="EMBL" id="BAABDI010000017">
    <property type="protein sequence ID" value="GAA3979302.1"/>
    <property type="molecule type" value="Genomic_DNA"/>
</dbReference>
<evidence type="ECO:0000256" key="1">
    <source>
        <dbReference type="ARBA" id="ARBA00022741"/>
    </source>
</evidence>
<dbReference type="InterPro" id="IPR003749">
    <property type="entry name" value="ThiS/MoaD-like"/>
</dbReference>
<sequence length="95" mass="10142">MPPARWFLSKIYAEDMSLKIALFGITREIVGTSVIELPAPAPATVGALLDELRKQYPALGELRSCAVAVNNEYAAHDLALHTTDEIALIPPVAGG</sequence>
<proteinExistence type="inferred from homology"/>
<evidence type="ECO:0000313" key="4">
    <source>
        <dbReference type="EMBL" id="GAA3979302.1"/>
    </source>
</evidence>
<dbReference type="Gene3D" id="3.10.20.30">
    <property type="match status" value="1"/>
</dbReference>
<evidence type="ECO:0000313" key="5">
    <source>
        <dbReference type="Proteomes" id="UP001501556"/>
    </source>
</evidence>
<dbReference type="PANTHER" id="PTHR33359">
    <property type="entry name" value="MOLYBDOPTERIN SYNTHASE SULFUR CARRIER SUBUNIT"/>
    <property type="match status" value="1"/>
</dbReference>